<dbReference type="GO" id="GO:0045944">
    <property type="term" value="P:positive regulation of transcription by RNA polymerase II"/>
    <property type="evidence" value="ECO:0007669"/>
    <property type="project" value="UniProtKB-ARBA"/>
</dbReference>
<dbReference type="Pfam" id="PF10744">
    <property type="entry name" value="Med1"/>
    <property type="match status" value="1"/>
</dbReference>
<dbReference type="InterPro" id="IPR019680">
    <property type="entry name" value="Mediator_Med1"/>
</dbReference>
<proteinExistence type="inferred from homology"/>
<feature type="compositionally biased region" description="Polar residues" evidence="8">
    <location>
        <begin position="554"/>
        <end position="590"/>
    </location>
</feature>
<evidence type="ECO:0000256" key="6">
    <source>
        <dbReference type="ARBA" id="ARBA00023242"/>
    </source>
</evidence>
<keyword evidence="6 7" id="KW-0539">Nucleus</keyword>
<evidence type="ECO:0000313" key="11">
    <source>
        <dbReference type="Proteomes" id="UP000319663"/>
    </source>
</evidence>
<feature type="compositionally biased region" description="Polar residues" evidence="8">
    <location>
        <begin position="35"/>
        <end position="49"/>
    </location>
</feature>
<dbReference type="PANTHER" id="PTHR35041">
    <property type="entry name" value="MEDIATOR OF RNA POLYMERASE II TRANSCRIPTION SUBUNIT 1"/>
    <property type="match status" value="1"/>
</dbReference>
<feature type="compositionally biased region" description="Basic residues" evidence="8">
    <location>
        <begin position="1"/>
        <end position="10"/>
    </location>
</feature>
<keyword evidence="11" id="KW-1185">Reference proteome</keyword>
<feature type="region of interest" description="Disordered" evidence="8">
    <location>
        <begin position="405"/>
        <end position="436"/>
    </location>
</feature>
<evidence type="ECO:0000256" key="7">
    <source>
        <dbReference type="RuleBase" id="RU364059"/>
    </source>
</evidence>
<comment type="caution">
    <text evidence="10">The sequence shown here is derived from an EMBL/GenBank/DDBJ whole genome shotgun (WGS) entry which is preliminary data.</text>
</comment>
<sequence>MATPSSKHHPGTTPTHLAASPHPSTVPMARPLSHKSPSTTRTPSASGAHVHNQQLGTSQQYATPLTVPTAIDDPVTFSSPSALLALGAYSGTTPSPAAHDGLVGPGMNENDIHALGMHGLKLGTSRDSDEERRRHIEEILQLLRSRISGRGVCREGVERLGQLEGFESIWQEDNLSIAGNFVDLEIEFYPGQDTVKDVSLKYATPEATEGQRREGATAVLRRDLVQSPEERERGQWKPMNGFHENLKWLAKLDRLSQEVNCFEAIEDLCASLKRIWEEESKHIKYTGDYGHLCSGSVGRPCLHKGGRIGFGLDYWVERASVLDAKQKRTSPDAMAIDQPSGQIHNEELEHQHRTWGVMIECEEGYPPLRISKNWVNSDVLTTVGSNEPSSSHETAQPEVTLVNWADPPSTLSSMNENQHDPMALGPGILGSPTPNRRLLDSQLPQDFKMVTYDSLLVPGWSPLSLTETTFEEFTQPTNKNGIAVNTFDSSGKPLTKRHSYSFQAFESVAGRTLHDIPFSHPRQLADIIPILRQYALLASFIQKIFNPADGSGTGKKNSGVTESKSPPGVQQTRKPKPLNNQSRLTILSNDDPNEDKLNSLLTSSKDSEAHNAGRDVKIDITLRTQLGQAPVIMLLFTAPDDDSTGDKSTMDTKLLWLDVISVSFEIRLNGRISIVDTAGLGEEELSAGGETPETEDNGASRREVLEMRKKMERVLEISQDLGILVEWVLRWLRQRKRSG</sequence>
<comment type="subcellular location">
    <subcellularLocation>
        <location evidence="1 7">Nucleus</location>
    </subcellularLocation>
</comment>
<protein>
    <recommendedName>
        <fullName evidence="7">Mediator of RNA polymerase II transcription subunit 1</fullName>
    </recommendedName>
    <alternativeName>
        <fullName evidence="7">Mediator complex subunit 1</fullName>
    </alternativeName>
</protein>
<gene>
    <name evidence="10" type="ORF">MPDQ_005168</name>
</gene>
<evidence type="ECO:0000256" key="3">
    <source>
        <dbReference type="ARBA" id="ARBA00023015"/>
    </source>
</evidence>
<dbReference type="Proteomes" id="UP000319663">
    <property type="component" value="Unassembled WGS sequence"/>
</dbReference>
<feature type="domain" description="Mediator complex subunit Med1" evidence="9">
    <location>
        <begin position="137"/>
        <end position="546"/>
    </location>
</feature>
<keyword evidence="5 7" id="KW-0804">Transcription</keyword>
<evidence type="ECO:0000259" key="9">
    <source>
        <dbReference type="Pfam" id="PF10744"/>
    </source>
</evidence>
<organism evidence="10 11">
    <name type="scientific">Monascus purpureus</name>
    <name type="common">Red mold</name>
    <name type="synonym">Monascus anka</name>
    <dbReference type="NCBI Taxonomy" id="5098"/>
    <lineage>
        <taxon>Eukaryota</taxon>
        <taxon>Fungi</taxon>
        <taxon>Dikarya</taxon>
        <taxon>Ascomycota</taxon>
        <taxon>Pezizomycotina</taxon>
        <taxon>Eurotiomycetes</taxon>
        <taxon>Eurotiomycetidae</taxon>
        <taxon>Eurotiales</taxon>
        <taxon>Aspergillaceae</taxon>
        <taxon>Monascus</taxon>
    </lineage>
</organism>
<accession>A0A507R104</accession>
<evidence type="ECO:0000256" key="4">
    <source>
        <dbReference type="ARBA" id="ARBA00023159"/>
    </source>
</evidence>
<reference evidence="10 11" key="1">
    <citation type="submission" date="2019-06" db="EMBL/GenBank/DDBJ databases">
        <title>Wine fermentation using esterase from Monascus purpureus.</title>
        <authorList>
            <person name="Geng C."/>
            <person name="Zhang Y."/>
        </authorList>
    </citation>
    <scope>NUCLEOTIDE SEQUENCE [LARGE SCALE GENOMIC DNA]</scope>
    <source>
        <strain evidence="10">HQ1</strain>
    </source>
</reference>
<name>A0A507R104_MONPU</name>
<dbReference type="AlphaFoldDB" id="A0A507R104"/>
<dbReference type="EMBL" id="VIFY01000035">
    <property type="protein sequence ID" value="TQB74111.1"/>
    <property type="molecule type" value="Genomic_DNA"/>
</dbReference>
<evidence type="ECO:0000256" key="2">
    <source>
        <dbReference type="ARBA" id="ARBA00006210"/>
    </source>
</evidence>
<keyword evidence="4 7" id="KW-0010">Activator</keyword>
<evidence type="ECO:0000256" key="1">
    <source>
        <dbReference type="ARBA" id="ARBA00004123"/>
    </source>
</evidence>
<feature type="region of interest" description="Disordered" evidence="8">
    <location>
        <begin position="551"/>
        <end position="608"/>
    </location>
</feature>
<dbReference type="GO" id="GO:0003712">
    <property type="term" value="F:transcription coregulator activity"/>
    <property type="evidence" value="ECO:0007669"/>
    <property type="project" value="InterPro"/>
</dbReference>
<keyword evidence="3 7" id="KW-0805">Transcription regulation</keyword>
<dbReference type="GO" id="GO:0016592">
    <property type="term" value="C:mediator complex"/>
    <property type="evidence" value="ECO:0007669"/>
    <property type="project" value="InterPro"/>
</dbReference>
<evidence type="ECO:0000256" key="8">
    <source>
        <dbReference type="SAM" id="MobiDB-lite"/>
    </source>
</evidence>
<evidence type="ECO:0000313" key="10">
    <source>
        <dbReference type="EMBL" id="TQB74111.1"/>
    </source>
</evidence>
<dbReference type="STRING" id="5098.A0A507R104"/>
<feature type="region of interest" description="Disordered" evidence="8">
    <location>
        <begin position="1"/>
        <end position="49"/>
    </location>
</feature>
<dbReference type="PANTHER" id="PTHR35041:SF4">
    <property type="entry name" value="MEDIATOR OF RNA POLYMERASE II TRANSCRIPTION SUBUNIT 1"/>
    <property type="match status" value="1"/>
</dbReference>
<evidence type="ECO:0000256" key="5">
    <source>
        <dbReference type="ARBA" id="ARBA00023163"/>
    </source>
</evidence>
<comment type="function">
    <text evidence="7">Component of the Mediator complex, a coactivator involved in the regulated transcription of nearly all RNA polymerase II-dependent genes. Mediator functions as a bridge to convey information from gene-specific regulatory proteins to the basal RNA polymerase II transcription machinery. Mediator is recruited to promoters by direct interactions with regulatory proteins and serves as a scaffold for the assembly of a functional preinitiation complex with RNA polymerase II and the general transcription factors.</text>
</comment>
<comment type="similarity">
    <text evidence="2 7">Belongs to the Mediator complex subunit 1 family.</text>
</comment>